<dbReference type="Proteomes" id="UP000003959">
    <property type="component" value="Unassembled WGS sequence"/>
</dbReference>
<dbReference type="AlphaFoldDB" id="F4XI40"/>
<organism evidence="1 2">
    <name type="scientific">Moorena producens 3L</name>
    <dbReference type="NCBI Taxonomy" id="489825"/>
    <lineage>
        <taxon>Bacteria</taxon>
        <taxon>Bacillati</taxon>
        <taxon>Cyanobacteriota</taxon>
        <taxon>Cyanophyceae</taxon>
        <taxon>Coleofasciculales</taxon>
        <taxon>Coleofasciculaceae</taxon>
        <taxon>Moorena</taxon>
    </lineage>
</organism>
<dbReference type="HOGENOM" id="CLU_3357115_0_0_3"/>
<name>F4XI40_9CYAN</name>
<dbReference type="EMBL" id="GL890815">
    <property type="protein sequence ID" value="EGJ35746.1"/>
    <property type="molecule type" value="Genomic_DNA"/>
</dbReference>
<protein>
    <submittedName>
        <fullName evidence="1">Uncharacterized protein</fullName>
    </submittedName>
</protein>
<reference evidence="2" key="1">
    <citation type="journal article" date="2011" name="Proc. Natl. Acad. Sci. U.S.A.">
        <title>Genomic insights into the physiology and ecology of the marine filamentous cyanobacterium Lyngbya majuscula.</title>
        <authorList>
            <person name="Jones A.C."/>
            <person name="Monroe E.A."/>
            <person name="Podell S."/>
            <person name="Hess W.R."/>
            <person name="Klages S."/>
            <person name="Esquenazi E."/>
            <person name="Niessen S."/>
            <person name="Hoover H."/>
            <person name="Rothmann M."/>
            <person name="Lasken R.S."/>
            <person name="Yates J.R.III."/>
            <person name="Reinhardt R."/>
            <person name="Kube M."/>
            <person name="Burkart M.D."/>
            <person name="Allen E.E."/>
            <person name="Dorrestein P.C."/>
            <person name="Gerwick W.H."/>
            <person name="Gerwick L."/>
        </authorList>
    </citation>
    <scope>NUCLEOTIDE SEQUENCE [LARGE SCALE GENOMIC DNA]</scope>
    <source>
        <strain evidence="2">3L</strain>
    </source>
</reference>
<accession>F4XI40</accession>
<keyword evidence="2" id="KW-1185">Reference proteome</keyword>
<gene>
    <name evidence="1" type="ORF">LYNGBM3L_00230</name>
</gene>
<evidence type="ECO:0000313" key="1">
    <source>
        <dbReference type="EMBL" id="EGJ35746.1"/>
    </source>
</evidence>
<sequence>MQGGSGAREWGLECFKFTENYTKTIQFQSAIAQAES</sequence>
<evidence type="ECO:0000313" key="2">
    <source>
        <dbReference type="Proteomes" id="UP000003959"/>
    </source>
</evidence>
<proteinExistence type="predicted"/>